<organism evidence="1 2">
    <name type="scientific">Aspergillus udagawae</name>
    <dbReference type="NCBI Taxonomy" id="91492"/>
    <lineage>
        <taxon>Eukaryota</taxon>
        <taxon>Fungi</taxon>
        <taxon>Dikarya</taxon>
        <taxon>Ascomycota</taxon>
        <taxon>Pezizomycotina</taxon>
        <taxon>Eurotiomycetes</taxon>
        <taxon>Eurotiomycetidae</taxon>
        <taxon>Eurotiales</taxon>
        <taxon>Aspergillaceae</taxon>
        <taxon>Aspergillus</taxon>
        <taxon>Aspergillus subgen. Fumigati</taxon>
    </lineage>
</organism>
<sequence>MTGTKIKVASLEVLFAWLWGWDGDGNNGDWPRKHWEFKAYRVLYRQCFALITQVYGLRQAQAWRTILKQTFIQTQFILPYPSTQAFWSRGVGNKLQTWASVHPGLMEYYRSQQPQGRWVIQTTEVEQLPLQGWERATYPCSLDV</sequence>
<dbReference type="EMBL" id="BLKG01000265">
    <property type="protein sequence ID" value="GFG00359.1"/>
    <property type="molecule type" value="Genomic_DNA"/>
</dbReference>
<protein>
    <submittedName>
        <fullName evidence="1">Uncharacterized protein</fullName>
    </submittedName>
</protein>
<dbReference type="Proteomes" id="UP000465266">
    <property type="component" value="Unassembled WGS sequence"/>
</dbReference>
<accession>A0ABQ1BEY0</accession>
<evidence type="ECO:0000313" key="2">
    <source>
        <dbReference type="Proteomes" id="UP000465266"/>
    </source>
</evidence>
<keyword evidence="2" id="KW-1185">Reference proteome</keyword>
<comment type="caution">
    <text evidence="1">The sequence shown here is derived from an EMBL/GenBank/DDBJ whole genome shotgun (WGS) entry which is preliminary data.</text>
</comment>
<reference evidence="1 2" key="1">
    <citation type="submission" date="2020-01" db="EMBL/GenBank/DDBJ databases">
        <title>Draft genome sequence of Aspergillus udagawae IFM 53868.</title>
        <authorList>
            <person name="Takahashi H."/>
            <person name="Yaguchi T."/>
        </authorList>
    </citation>
    <scope>NUCLEOTIDE SEQUENCE [LARGE SCALE GENOMIC DNA]</scope>
    <source>
        <strain evidence="1 2">IFM 53868</strain>
    </source>
</reference>
<gene>
    <name evidence="1" type="ORF">IFM53868_10730</name>
</gene>
<evidence type="ECO:0000313" key="1">
    <source>
        <dbReference type="EMBL" id="GFG00359.1"/>
    </source>
</evidence>
<name>A0ABQ1BEY0_9EURO</name>
<proteinExistence type="predicted"/>